<evidence type="ECO:0000256" key="1">
    <source>
        <dbReference type="SAM" id="Phobius"/>
    </source>
</evidence>
<feature type="transmembrane region" description="Helical" evidence="1">
    <location>
        <begin position="41"/>
        <end position="64"/>
    </location>
</feature>
<protein>
    <submittedName>
        <fullName evidence="2">Uncharacterized protein</fullName>
    </submittedName>
</protein>
<accession>A0A3N4KFJ0</accession>
<keyword evidence="1" id="KW-1133">Transmembrane helix</keyword>
<organism evidence="2 3">
    <name type="scientific">Morchella conica CCBAS932</name>
    <dbReference type="NCBI Taxonomy" id="1392247"/>
    <lineage>
        <taxon>Eukaryota</taxon>
        <taxon>Fungi</taxon>
        <taxon>Dikarya</taxon>
        <taxon>Ascomycota</taxon>
        <taxon>Pezizomycotina</taxon>
        <taxon>Pezizomycetes</taxon>
        <taxon>Pezizales</taxon>
        <taxon>Morchellaceae</taxon>
        <taxon>Morchella</taxon>
    </lineage>
</organism>
<keyword evidence="3" id="KW-1185">Reference proteome</keyword>
<keyword evidence="1" id="KW-0812">Transmembrane</keyword>
<name>A0A3N4KFJ0_9PEZI</name>
<evidence type="ECO:0000313" key="3">
    <source>
        <dbReference type="Proteomes" id="UP000277580"/>
    </source>
</evidence>
<sequence length="71" mass="7415">MLLGIGPDLELMTTMELTSITYLGLPKPATSSSSGALPGPILAYLGHLVIFLSLACVCILEMIVGAMHNRG</sequence>
<gene>
    <name evidence="2" type="ORF">P167DRAFT_366196</name>
</gene>
<dbReference type="InParanoid" id="A0A3N4KFJ0"/>
<keyword evidence="1" id="KW-0472">Membrane</keyword>
<dbReference type="Proteomes" id="UP000277580">
    <property type="component" value="Unassembled WGS sequence"/>
</dbReference>
<dbReference type="AlphaFoldDB" id="A0A3N4KFJ0"/>
<dbReference type="EMBL" id="ML119168">
    <property type="protein sequence ID" value="RPB08112.1"/>
    <property type="molecule type" value="Genomic_DNA"/>
</dbReference>
<proteinExistence type="predicted"/>
<reference evidence="2 3" key="1">
    <citation type="journal article" date="2018" name="Nat. Ecol. Evol.">
        <title>Pezizomycetes genomes reveal the molecular basis of ectomycorrhizal truffle lifestyle.</title>
        <authorList>
            <person name="Murat C."/>
            <person name="Payen T."/>
            <person name="Noel B."/>
            <person name="Kuo A."/>
            <person name="Morin E."/>
            <person name="Chen J."/>
            <person name="Kohler A."/>
            <person name="Krizsan K."/>
            <person name="Balestrini R."/>
            <person name="Da Silva C."/>
            <person name="Montanini B."/>
            <person name="Hainaut M."/>
            <person name="Levati E."/>
            <person name="Barry K.W."/>
            <person name="Belfiori B."/>
            <person name="Cichocki N."/>
            <person name="Clum A."/>
            <person name="Dockter R.B."/>
            <person name="Fauchery L."/>
            <person name="Guy J."/>
            <person name="Iotti M."/>
            <person name="Le Tacon F."/>
            <person name="Lindquist E.A."/>
            <person name="Lipzen A."/>
            <person name="Malagnac F."/>
            <person name="Mello A."/>
            <person name="Molinier V."/>
            <person name="Miyauchi S."/>
            <person name="Poulain J."/>
            <person name="Riccioni C."/>
            <person name="Rubini A."/>
            <person name="Sitrit Y."/>
            <person name="Splivallo R."/>
            <person name="Traeger S."/>
            <person name="Wang M."/>
            <person name="Zifcakova L."/>
            <person name="Wipf D."/>
            <person name="Zambonelli A."/>
            <person name="Paolocci F."/>
            <person name="Nowrousian M."/>
            <person name="Ottonello S."/>
            <person name="Baldrian P."/>
            <person name="Spatafora J.W."/>
            <person name="Henrissat B."/>
            <person name="Nagy L.G."/>
            <person name="Aury J.M."/>
            <person name="Wincker P."/>
            <person name="Grigoriev I.V."/>
            <person name="Bonfante P."/>
            <person name="Martin F.M."/>
        </authorList>
    </citation>
    <scope>NUCLEOTIDE SEQUENCE [LARGE SCALE GENOMIC DNA]</scope>
    <source>
        <strain evidence="2 3">CCBAS932</strain>
    </source>
</reference>
<evidence type="ECO:0000313" key="2">
    <source>
        <dbReference type="EMBL" id="RPB08112.1"/>
    </source>
</evidence>